<feature type="transmembrane region" description="Helical" evidence="2">
    <location>
        <begin position="45"/>
        <end position="63"/>
    </location>
</feature>
<evidence type="ECO:0000256" key="1">
    <source>
        <dbReference type="SAM" id="MobiDB-lite"/>
    </source>
</evidence>
<evidence type="ECO:0000313" key="3">
    <source>
        <dbReference type="EMBL" id="PSN63149.1"/>
    </source>
</evidence>
<proteinExistence type="predicted"/>
<protein>
    <submittedName>
        <fullName evidence="3">Uncharacterized protein</fullName>
    </submittedName>
</protein>
<evidence type="ECO:0000256" key="2">
    <source>
        <dbReference type="SAM" id="Phobius"/>
    </source>
</evidence>
<evidence type="ECO:0000313" key="4">
    <source>
        <dbReference type="Proteomes" id="UP000240883"/>
    </source>
</evidence>
<sequence>MGLAFPEVPECMTWLTTQLGPAKTDKIIVEAQRVEASSSGIYSRLGIPVLLNYFTVLLFSAFVPRARYFPSHLSPPVQSPGRSCGPSSLRQLRRAP</sequence>
<keyword evidence="4" id="KW-1185">Reference proteome</keyword>
<organism evidence="3 4">
    <name type="scientific">Corynespora cassiicola Philippines</name>
    <dbReference type="NCBI Taxonomy" id="1448308"/>
    <lineage>
        <taxon>Eukaryota</taxon>
        <taxon>Fungi</taxon>
        <taxon>Dikarya</taxon>
        <taxon>Ascomycota</taxon>
        <taxon>Pezizomycotina</taxon>
        <taxon>Dothideomycetes</taxon>
        <taxon>Pleosporomycetidae</taxon>
        <taxon>Pleosporales</taxon>
        <taxon>Corynesporascaceae</taxon>
        <taxon>Corynespora</taxon>
    </lineage>
</organism>
<accession>A0A2T2NCP4</accession>
<dbReference type="AlphaFoldDB" id="A0A2T2NCP4"/>
<feature type="region of interest" description="Disordered" evidence="1">
    <location>
        <begin position="72"/>
        <end position="96"/>
    </location>
</feature>
<dbReference type="EMBL" id="KZ678140">
    <property type="protein sequence ID" value="PSN63149.1"/>
    <property type="molecule type" value="Genomic_DNA"/>
</dbReference>
<reference evidence="3 4" key="1">
    <citation type="journal article" date="2018" name="Front. Microbiol.">
        <title>Genome-Wide Analysis of Corynespora cassiicola Leaf Fall Disease Putative Effectors.</title>
        <authorList>
            <person name="Lopez D."/>
            <person name="Ribeiro S."/>
            <person name="Label P."/>
            <person name="Fumanal B."/>
            <person name="Venisse J.S."/>
            <person name="Kohler A."/>
            <person name="de Oliveira R.R."/>
            <person name="Labutti K."/>
            <person name="Lipzen A."/>
            <person name="Lail K."/>
            <person name="Bauer D."/>
            <person name="Ohm R.A."/>
            <person name="Barry K.W."/>
            <person name="Spatafora J."/>
            <person name="Grigoriev I.V."/>
            <person name="Martin F.M."/>
            <person name="Pujade-Renaud V."/>
        </authorList>
    </citation>
    <scope>NUCLEOTIDE SEQUENCE [LARGE SCALE GENOMIC DNA]</scope>
    <source>
        <strain evidence="3 4">Philippines</strain>
    </source>
</reference>
<gene>
    <name evidence="3" type="ORF">BS50DRAFT_105066</name>
</gene>
<keyword evidence="2" id="KW-0812">Transmembrane</keyword>
<keyword evidence="2" id="KW-0472">Membrane</keyword>
<dbReference type="Proteomes" id="UP000240883">
    <property type="component" value="Unassembled WGS sequence"/>
</dbReference>
<name>A0A2T2NCP4_CORCC</name>
<keyword evidence="2" id="KW-1133">Transmembrane helix</keyword>